<evidence type="ECO:0000313" key="4">
    <source>
        <dbReference type="Ensembl" id="ENSCCRP00000132286.1"/>
    </source>
</evidence>
<dbReference type="Gene3D" id="2.60.40.10">
    <property type="entry name" value="Immunoglobulins"/>
    <property type="match status" value="2"/>
</dbReference>
<sequence length="297" mass="32886">MFDMFIFFFLFSWSLAGVFGGDAVKSESVTEGESVTLNTDVNTINEIQWSFIHNNNKILIALINRQNEKKIFYEDALDERFKGRLKLDQTGSLIITNTRTTDSGLYLVTGGQTEKPLDKFNLTVYARLPLPVISRSSQNSSSSQQNCSLLCSVVNVGHVTLSWYKGNSLLSSINVSDLSISLSLPLEIECLDDSYSCVLNNPISNQTTQLKTERCHQCADSVSLIVLISAAAAAGGAGGFLLIVAAVGIFCICRKHRKTDQEVQTREITYADPTFNKRHKSRVKEQDNVVYAGVVRH</sequence>
<feature type="transmembrane region" description="Helical" evidence="1">
    <location>
        <begin position="224"/>
        <end position="252"/>
    </location>
</feature>
<dbReference type="InterPro" id="IPR013106">
    <property type="entry name" value="Ig_V-set"/>
</dbReference>
<keyword evidence="2" id="KW-0732">Signal</keyword>
<dbReference type="Ensembl" id="ENSCCRT00000127542.1">
    <property type="protein sequence ID" value="ENSCCRP00000132286.1"/>
    <property type="gene ID" value="ENSCCRG00000072807.1"/>
</dbReference>
<name>A0A9J7ZNF2_CYPCA</name>
<keyword evidence="1" id="KW-0812">Transmembrane</keyword>
<organism evidence="4 5">
    <name type="scientific">Cyprinus carpio carpio</name>
    <dbReference type="NCBI Taxonomy" id="630221"/>
    <lineage>
        <taxon>Eukaryota</taxon>
        <taxon>Metazoa</taxon>
        <taxon>Chordata</taxon>
        <taxon>Craniata</taxon>
        <taxon>Vertebrata</taxon>
        <taxon>Euteleostomi</taxon>
        <taxon>Actinopterygii</taxon>
        <taxon>Neopterygii</taxon>
        <taxon>Teleostei</taxon>
        <taxon>Ostariophysi</taxon>
        <taxon>Cypriniformes</taxon>
        <taxon>Cyprinidae</taxon>
        <taxon>Cyprininae</taxon>
        <taxon>Cyprinus</taxon>
    </lineage>
</organism>
<dbReference type="GeneTree" id="ENSGT01050000244806"/>
<reference evidence="4" key="1">
    <citation type="submission" date="2025-08" db="UniProtKB">
        <authorList>
            <consortium name="Ensembl"/>
        </authorList>
    </citation>
    <scope>IDENTIFICATION</scope>
</reference>
<evidence type="ECO:0000313" key="5">
    <source>
        <dbReference type="Proteomes" id="UP001108240"/>
    </source>
</evidence>
<evidence type="ECO:0000259" key="3">
    <source>
        <dbReference type="PROSITE" id="PS50835"/>
    </source>
</evidence>
<dbReference type="Pfam" id="PF07686">
    <property type="entry name" value="V-set"/>
    <property type="match status" value="1"/>
</dbReference>
<protein>
    <recommendedName>
        <fullName evidence="3">Ig-like domain-containing protein</fullName>
    </recommendedName>
</protein>
<keyword evidence="1" id="KW-1133">Transmembrane helix</keyword>
<feature type="chain" id="PRO_5039915545" description="Ig-like domain-containing protein" evidence="2">
    <location>
        <begin position="17"/>
        <end position="297"/>
    </location>
</feature>
<keyword evidence="5" id="KW-1185">Reference proteome</keyword>
<accession>A0A9J7ZNF2</accession>
<reference evidence="4" key="2">
    <citation type="submission" date="2025-09" db="UniProtKB">
        <authorList>
            <consortium name="Ensembl"/>
        </authorList>
    </citation>
    <scope>IDENTIFICATION</scope>
</reference>
<evidence type="ECO:0000256" key="2">
    <source>
        <dbReference type="SAM" id="SignalP"/>
    </source>
</evidence>
<feature type="domain" description="Ig-like" evidence="3">
    <location>
        <begin position="129"/>
        <end position="213"/>
    </location>
</feature>
<dbReference type="PANTHER" id="PTHR21063">
    <property type="entry name" value="LFA-3"/>
    <property type="match status" value="1"/>
</dbReference>
<evidence type="ECO:0000256" key="1">
    <source>
        <dbReference type="SAM" id="Phobius"/>
    </source>
</evidence>
<dbReference type="AlphaFoldDB" id="A0A9J7ZNF2"/>
<dbReference type="InterPro" id="IPR013783">
    <property type="entry name" value="Ig-like_fold"/>
</dbReference>
<dbReference type="InterPro" id="IPR007110">
    <property type="entry name" value="Ig-like_dom"/>
</dbReference>
<dbReference type="PANTHER" id="PTHR21063:SF4">
    <property type="entry name" value="CD48 ANTIGEN-RELATED"/>
    <property type="match status" value="1"/>
</dbReference>
<keyword evidence="1" id="KW-0472">Membrane</keyword>
<dbReference type="Proteomes" id="UP001108240">
    <property type="component" value="Unplaced"/>
</dbReference>
<feature type="signal peptide" evidence="2">
    <location>
        <begin position="1"/>
        <end position="16"/>
    </location>
</feature>
<proteinExistence type="predicted"/>
<dbReference type="PROSITE" id="PS50835">
    <property type="entry name" value="IG_LIKE"/>
    <property type="match status" value="1"/>
</dbReference>
<dbReference type="SUPFAM" id="SSF48726">
    <property type="entry name" value="Immunoglobulin"/>
    <property type="match status" value="2"/>
</dbReference>
<dbReference type="InterPro" id="IPR036179">
    <property type="entry name" value="Ig-like_dom_sf"/>
</dbReference>